<evidence type="ECO:0000256" key="1">
    <source>
        <dbReference type="SAM" id="MobiDB-lite"/>
    </source>
</evidence>
<protein>
    <submittedName>
        <fullName evidence="2">Uncharacterized protein</fullName>
    </submittedName>
</protein>
<keyword evidence="3" id="KW-1185">Reference proteome</keyword>
<dbReference type="Proteomes" id="UP000436088">
    <property type="component" value="Unassembled WGS sequence"/>
</dbReference>
<organism evidence="2 3">
    <name type="scientific">Hibiscus syriacus</name>
    <name type="common">Rose of Sharon</name>
    <dbReference type="NCBI Taxonomy" id="106335"/>
    <lineage>
        <taxon>Eukaryota</taxon>
        <taxon>Viridiplantae</taxon>
        <taxon>Streptophyta</taxon>
        <taxon>Embryophyta</taxon>
        <taxon>Tracheophyta</taxon>
        <taxon>Spermatophyta</taxon>
        <taxon>Magnoliopsida</taxon>
        <taxon>eudicotyledons</taxon>
        <taxon>Gunneridae</taxon>
        <taxon>Pentapetalae</taxon>
        <taxon>rosids</taxon>
        <taxon>malvids</taxon>
        <taxon>Malvales</taxon>
        <taxon>Malvaceae</taxon>
        <taxon>Malvoideae</taxon>
        <taxon>Hibiscus</taxon>
    </lineage>
</organism>
<feature type="region of interest" description="Disordered" evidence="1">
    <location>
        <begin position="1"/>
        <end position="31"/>
    </location>
</feature>
<dbReference type="AlphaFoldDB" id="A0A6A3CIM9"/>
<evidence type="ECO:0000313" key="3">
    <source>
        <dbReference type="Proteomes" id="UP000436088"/>
    </source>
</evidence>
<evidence type="ECO:0000313" key="2">
    <source>
        <dbReference type="EMBL" id="KAE8729265.1"/>
    </source>
</evidence>
<sequence>MKVNKNNGRKRRTSDSSEWKEASALPIQTERKEASALSIQVEWKETSHFRFNSPRRASMHAHA</sequence>
<gene>
    <name evidence="2" type="ORF">F3Y22_tig00003725pilonHSYRG00281</name>
</gene>
<reference evidence="2" key="1">
    <citation type="submission" date="2019-09" db="EMBL/GenBank/DDBJ databases">
        <title>Draft genome information of white flower Hibiscus syriacus.</title>
        <authorList>
            <person name="Kim Y.-M."/>
        </authorList>
    </citation>
    <scope>NUCLEOTIDE SEQUENCE [LARGE SCALE GENOMIC DNA]</scope>
    <source>
        <strain evidence="2">YM2019G1</strain>
    </source>
</reference>
<proteinExistence type="predicted"/>
<dbReference type="EMBL" id="VEPZ02000231">
    <property type="protein sequence ID" value="KAE8729265.1"/>
    <property type="molecule type" value="Genomic_DNA"/>
</dbReference>
<name>A0A6A3CIM9_HIBSY</name>
<accession>A0A6A3CIM9</accession>
<comment type="caution">
    <text evidence="2">The sequence shown here is derived from an EMBL/GenBank/DDBJ whole genome shotgun (WGS) entry which is preliminary data.</text>
</comment>